<sequence length="99" mass="11465">MFYFSQVNIGINLGANFASWLGFIQIIFGLFYLIFAIVKLIPTRSRLSRIATIFYIIQLIILPPLLLLSGIILVFQGWRLDPILQFQQLILSALIFYLR</sequence>
<evidence type="ECO:0000313" key="2">
    <source>
        <dbReference type="EMBL" id="BAY84963.1"/>
    </source>
</evidence>
<gene>
    <name evidence="2" type="ORF">NIES267_44610</name>
</gene>
<keyword evidence="1" id="KW-1133">Transmembrane helix</keyword>
<organism evidence="2 3">
    <name type="scientific">Calothrix parasitica NIES-267</name>
    <dbReference type="NCBI Taxonomy" id="1973488"/>
    <lineage>
        <taxon>Bacteria</taxon>
        <taxon>Bacillati</taxon>
        <taxon>Cyanobacteriota</taxon>
        <taxon>Cyanophyceae</taxon>
        <taxon>Nostocales</taxon>
        <taxon>Calotrichaceae</taxon>
        <taxon>Calothrix</taxon>
    </lineage>
</organism>
<keyword evidence="1" id="KW-0812">Transmembrane</keyword>
<dbReference type="InterPro" id="IPR010004">
    <property type="entry name" value="Uncharacterised_Ycf66"/>
</dbReference>
<evidence type="ECO:0000313" key="3">
    <source>
        <dbReference type="Proteomes" id="UP000218418"/>
    </source>
</evidence>
<keyword evidence="3" id="KW-1185">Reference proteome</keyword>
<dbReference type="Pfam" id="PF07444">
    <property type="entry name" value="Ycf66_N"/>
    <property type="match status" value="1"/>
</dbReference>
<dbReference type="Proteomes" id="UP000218418">
    <property type="component" value="Chromosome"/>
</dbReference>
<dbReference type="EMBL" id="AP018227">
    <property type="protein sequence ID" value="BAY84963.1"/>
    <property type="molecule type" value="Genomic_DNA"/>
</dbReference>
<keyword evidence="1" id="KW-0472">Membrane</keyword>
<proteinExistence type="predicted"/>
<dbReference type="AlphaFoldDB" id="A0A1Z4LUT0"/>
<protein>
    <submittedName>
        <fullName evidence="2">Ycf66 family protein</fullName>
    </submittedName>
</protein>
<dbReference type="OrthoDB" id="488439at2"/>
<feature type="transmembrane region" description="Helical" evidence="1">
    <location>
        <begin position="20"/>
        <end position="41"/>
    </location>
</feature>
<reference evidence="2 3" key="1">
    <citation type="submission" date="2017-06" db="EMBL/GenBank/DDBJ databases">
        <title>Genome sequencing of cyanobaciteial culture collection at National Institute for Environmental Studies (NIES).</title>
        <authorList>
            <person name="Hirose Y."/>
            <person name="Shimura Y."/>
            <person name="Fujisawa T."/>
            <person name="Nakamura Y."/>
            <person name="Kawachi M."/>
        </authorList>
    </citation>
    <scope>NUCLEOTIDE SEQUENCE [LARGE SCALE GENOMIC DNA]</scope>
    <source>
        <strain evidence="2 3">NIES-267</strain>
    </source>
</reference>
<evidence type="ECO:0000256" key="1">
    <source>
        <dbReference type="SAM" id="Phobius"/>
    </source>
</evidence>
<accession>A0A1Z4LUT0</accession>
<feature type="transmembrane region" description="Helical" evidence="1">
    <location>
        <begin position="53"/>
        <end position="76"/>
    </location>
</feature>
<name>A0A1Z4LUT0_9CYAN</name>